<dbReference type="EMBL" id="JUGD01000012">
    <property type="protein sequence ID" value="RAM64736.1"/>
    <property type="molecule type" value="Genomic_DNA"/>
</dbReference>
<comment type="caution">
    <text evidence="2">The sequence shown here is derived from an EMBL/GenBank/DDBJ whole genome shotgun (WGS) entry which is preliminary data.</text>
</comment>
<dbReference type="Proteomes" id="UP000248631">
    <property type="component" value="Unassembled WGS sequence"/>
</dbReference>
<proteinExistence type="predicted"/>
<protein>
    <recommendedName>
        <fullName evidence="4">DUF904 domain-containing protein</fullName>
    </recommendedName>
</protein>
<feature type="coiled-coil region" evidence="1">
    <location>
        <begin position="33"/>
        <end position="67"/>
    </location>
</feature>
<dbReference type="RefSeq" id="WP_112068493.1">
    <property type="nucleotide sequence ID" value="NZ_JALJXK010000001.1"/>
</dbReference>
<evidence type="ECO:0008006" key="4">
    <source>
        <dbReference type="Google" id="ProtNLM"/>
    </source>
</evidence>
<accession>A0ABX9C320</accession>
<keyword evidence="1" id="KW-0175">Coiled coil</keyword>
<organism evidence="2 3">
    <name type="scientific">Herbaspirillum rubrisubalbicans</name>
    <dbReference type="NCBI Taxonomy" id="80842"/>
    <lineage>
        <taxon>Bacteria</taxon>
        <taxon>Pseudomonadati</taxon>
        <taxon>Pseudomonadota</taxon>
        <taxon>Betaproteobacteria</taxon>
        <taxon>Burkholderiales</taxon>
        <taxon>Oxalobacteraceae</taxon>
        <taxon>Herbaspirillum</taxon>
    </lineage>
</organism>
<evidence type="ECO:0000256" key="1">
    <source>
        <dbReference type="SAM" id="Coils"/>
    </source>
</evidence>
<gene>
    <name evidence="2" type="ORF">RB24_11130</name>
</gene>
<evidence type="ECO:0000313" key="3">
    <source>
        <dbReference type="Proteomes" id="UP000248631"/>
    </source>
</evidence>
<keyword evidence="3" id="KW-1185">Reference proteome</keyword>
<sequence>MNLLPFRKKGMRMENKAAKNLSPEEITLLFNAIRNLSAELQKLSGELEKAALEIEEAEAQRLQLMVVDIIAKIKLKLQDSL</sequence>
<reference evidence="2 3" key="1">
    <citation type="submission" date="2014-12" db="EMBL/GenBank/DDBJ databases">
        <title>Complete genome sequence of Herbaspirillum rubrisubalbicans Os38.</title>
        <authorList>
            <person name="Chen M."/>
            <person name="An Q."/>
        </authorList>
    </citation>
    <scope>NUCLEOTIDE SEQUENCE [LARGE SCALE GENOMIC DNA]</scope>
    <source>
        <strain evidence="2 3">Os38</strain>
    </source>
</reference>
<name>A0ABX9C320_9BURK</name>
<evidence type="ECO:0000313" key="2">
    <source>
        <dbReference type="EMBL" id="RAM64736.1"/>
    </source>
</evidence>